<dbReference type="AlphaFoldDB" id="A0A1H3DQL7"/>
<gene>
    <name evidence="3" type="ORF">SAMN05444358_10943</name>
</gene>
<keyword evidence="4" id="KW-1185">Reference proteome</keyword>
<feature type="chain" id="PRO_5010357274" evidence="2">
    <location>
        <begin position="28"/>
        <end position="143"/>
    </location>
</feature>
<name>A0A1H3DQL7_9RHOB</name>
<keyword evidence="1" id="KW-0472">Membrane</keyword>
<evidence type="ECO:0000256" key="1">
    <source>
        <dbReference type="SAM" id="Phobius"/>
    </source>
</evidence>
<feature type="signal peptide" evidence="2">
    <location>
        <begin position="1"/>
        <end position="27"/>
    </location>
</feature>
<evidence type="ECO:0000256" key="2">
    <source>
        <dbReference type="SAM" id="SignalP"/>
    </source>
</evidence>
<dbReference type="OrthoDB" id="7709238at2"/>
<reference evidence="4" key="1">
    <citation type="submission" date="2016-10" db="EMBL/GenBank/DDBJ databases">
        <authorList>
            <person name="Varghese N."/>
            <person name="Submissions S."/>
        </authorList>
    </citation>
    <scope>NUCLEOTIDE SEQUENCE [LARGE SCALE GENOMIC DNA]</scope>
    <source>
        <strain evidence="4">DSM 27839</strain>
    </source>
</reference>
<dbReference type="STRING" id="985054.SAMN05444358_10943"/>
<organism evidence="3 4">
    <name type="scientific">Ruegeria halocynthiae</name>
    <dbReference type="NCBI Taxonomy" id="985054"/>
    <lineage>
        <taxon>Bacteria</taxon>
        <taxon>Pseudomonadati</taxon>
        <taxon>Pseudomonadota</taxon>
        <taxon>Alphaproteobacteria</taxon>
        <taxon>Rhodobacterales</taxon>
        <taxon>Roseobacteraceae</taxon>
        <taxon>Ruegeria</taxon>
    </lineage>
</organism>
<sequence>MRMKPVFAATICAAVALTTLTTTPTRADDAGALVAGVALGVLGASIAKHHHKHGSKYHKHPHVSPEENAIGLCMHRTHAAMSNQGYYAVDFERTLSYTTNSDGIDLIDLEVARSKDSNDVRSHIKAHCAIQNDAVVNFRYSNY</sequence>
<proteinExistence type="predicted"/>
<protein>
    <submittedName>
        <fullName evidence="3">Uncharacterized protein</fullName>
    </submittedName>
</protein>
<dbReference type="EMBL" id="FNNP01000009">
    <property type="protein sequence ID" value="SDX68686.1"/>
    <property type="molecule type" value="Genomic_DNA"/>
</dbReference>
<keyword evidence="1" id="KW-1133">Transmembrane helix</keyword>
<keyword evidence="2" id="KW-0732">Signal</keyword>
<feature type="transmembrane region" description="Helical" evidence="1">
    <location>
        <begin position="31"/>
        <end position="47"/>
    </location>
</feature>
<accession>A0A1H3DQL7</accession>
<evidence type="ECO:0000313" key="3">
    <source>
        <dbReference type="EMBL" id="SDX68686.1"/>
    </source>
</evidence>
<evidence type="ECO:0000313" key="4">
    <source>
        <dbReference type="Proteomes" id="UP000183400"/>
    </source>
</evidence>
<dbReference type="RefSeq" id="WP_143030603.1">
    <property type="nucleotide sequence ID" value="NZ_FNNP01000009.1"/>
</dbReference>
<dbReference type="Proteomes" id="UP000183400">
    <property type="component" value="Unassembled WGS sequence"/>
</dbReference>
<keyword evidence="1" id="KW-0812">Transmembrane</keyword>